<feature type="transmembrane region" description="Helical" evidence="10">
    <location>
        <begin position="478"/>
        <end position="499"/>
    </location>
</feature>
<feature type="transmembrane region" description="Helical" evidence="10">
    <location>
        <begin position="52"/>
        <end position="71"/>
    </location>
</feature>
<evidence type="ECO:0000256" key="2">
    <source>
        <dbReference type="ARBA" id="ARBA00010992"/>
    </source>
</evidence>
<proteinExistence type="inferred from homology"/>
<evidence type="ECO:0000256" key="8">
    <source>
        <dbReference type="ARBA" id="ARBA00023136"/>
    </source>
</evidence>
<gene>
    <name evidence="12" type="ORF">KI387_033144</name>
</gene>
<keyword evidence="5 10" id="KW-0812">Transmembrane</keyword>
<evidence type="ECO:0000256" key="1">
    <source>
        <dbReference type="ARBA" id="ARBA00004141"/>
    </source>
</evidence>
<dbReference type="GO" id="GO:0016020">
    <property type="term" value="C:membrane"/>
    <property type="evidence" value="ECO:0007669"/>
    <property type="project" value="UniProtKB-SubCell"/>
</dbReference>
<sequence length="512" mass="55920">MAGGAEFLSNTSCQVKKYEGGITVFVVITCIVAATGGLIFGYDIGISGTKEFLLLLLLHAHNSPPQLFLFFTGGVTSMPPFLKKFFPQVFRKEISSKHNDYCKFDSEILTLFTSSLYIAGMVSSLSASFITRAFGRKVSMVTGGFTFLVGAAMDGAAVNVAMLVVGRIMLGFGVGFTNQSVPIYLSEMAPPKIRGALTIGFQLCLAIGVLTASLINYGTAKIPNWGWRLSLGLGTVPALIMLAGSLTLTETPNSLIQRGQRERGKAMLQRIRGTPNVQEELDDLIQAGELSNKVQHDHSFRNILRRKYRPQLVMAVLIPFFQQITGINVIAFYGPVMFETIGFGSDAALMSAVILGIVNLISIVVSIFVVDKYGRRPLLLQGGIQMLISQVIMSAILADKLEGDGGLSKGYSVFVVVVLCMFAAGFGWSWGPLGWLVPSEIFPLEIRSAGQSITVAVNLITSFIFAQVFLSMLCYFKYGIFLFYAAWVVLMTLFVYFFLPETKNVPIEEMTR</sequence>
<dbReference type="Gene3D" id="1.20.1250.20">
    <property type="entry name" value="MFS general substrate transporter like domains"/>
    <property type="match status" value="1"/>
</dbReference>
<reference evidence="12 13" key="1">
    <citation type="journal article" date="2021" name="Nat. Plants">
        <title>The Taxus genome provides insights into paclitaxel biosynthesis.</title>
        <authorList>
            <person name="Xiong X."/>
            <person name="Gou J."/>
            <person name="Liao Q."/>
            <person name="Li Y."/>
            <person name="Zhou Q."/>
            <person name="Bi G."/>
            <person name="Li C."/>
            <person name="Du R."/>
            <person name="Wang X."/>
            <person name="Sun T."/>
            <person name="Guo L."/>
            <person name="Liang H."/>
            <person name="Lu P."/>
            <person name="Wu Y."/>
            <person name="Zhang Z."/>
            <person name="Ro D.K."/>
            <person name="Shang Y."/>
            <person name="Huang S."/>
            <person name="Yan J."/>
        </authorList>
    </citation>
    <scope>NUCLEOTIDE SEQUENCE [LARGE SCALE GENOMIC DNA]</scope>
    <source>
        <strain evidence="12">Ta-2019</strain>
    </source>
</reference>
<dbReference type="Proteomes" id="UP000824469">
    <property type="component" value="Unassembled WGS sequence"/>
</dbReference>
<comment type="similarity">
    <text evidence="2 9">Belongs to the major facilitator superfamily. Sugar transporter (TC 2.A.1.1) family.</text>
</comment>
<evidence type="ECO:0000256" key="3">
    <source>
        <dbReference type="ARBA" id="ARBA00022448"/>
    </source>
</evidence>
<dbReference type="PANTHER" id="PTHR23500">
    <property type="entry name" value="SOLUTE CARRIER FAMILY 2, FACILITATED GLUCOSE TRANSPORTER"/>
    <property type="match status" value="1"/>
</dbReference>
<dbReference type="InterPro" id="IPR005829">
    <property type="entry name" value="Sugar_transporter_CS"/>
</dbReference>
<dbReference type="PROSITE" id="PS00216">
    <property type="entry name" value="SUGAR_TRANSPORT_1"/>
    <property type="match status" value="1"/>
</dbReference>
<evidence type="ECO:0000313" key="12">
    <source>
        <dbReference type="EMBL" id="KAH9289027.1"/>
    </source>
</evidence>
<feature type="transmembrane region" description="Helical" evidence="10">
    <location>
        <begin position="138"/>
        <end position="158"/>
    </location>
</feature>
<organism evidence="12 13">
    <name type="scientific">Taxus chinensis</name>
    <name type="common">Chinese yew</name>
    <name type="synonym">Taxus wallichiana var. chinensis</name>
    <dbReference type="NCBI Taxonomy" id="29808"/>
    <lineage>
        <taxon>Eukaryota</taxon>
        <taxon>Viridiplantae</taxon>
        <taxon>Streptophyta</taxon>
        <taxon>Embryophyta</taxon>
        <taxon>Tracheophyta</taxon>
        <taxon>Spermatophyta</taxon>
        <taxon>Pinopsida</taxon>
        <taxon>Pinidae</taxon>
        <taxon>Conifers II</taxon>
        <taxon>Cupressales</taxon>
        <taxon>Taxaceae</taxon>
        <taxon>Taxus</taxon>
    </lineage>
</organism>
<dbReference type="InterPro" id="IPR005828">
    <property type="entry name" value="MFS_sugar_transport-like"/>
</dbReference>
<evidence type="ECO:0000256" key="4">
    <source>
        <dbReference type="ARBA" id="ARBA00022597"/>
    </source>
</evidence>
<evidence type="ECO:0000313" key="13">
    <source>
        <dbReference type="Proteomes" id="UP000824469"/>
    </source>
</evidence>
<dbReference type="AlphaFoldDB" id="A0AA38C360"/>
<feature type="transmembrane region" description="Helical" evidence="10">
    <location>
        <begin position="108"/>
        <end position="131"/>
    </location>
</feature>
<feature type="transmembrane region" description="Helical" evidence="10">
    <location>
        <begin position="348"/>
        <end position="370"/>
    </location>
</feature>
<evidence type="ECO:0000256" key="10">
    <source>
        <dbReference type="SAM" id="Phobius"/>
    </source>
</evidence>
<dbReference type="PANTHER" id="PTHR23500:SF44">
    <property type="entry name" value="SUGAR TRANSPORT PROTEIN 5"/>
    <property type="match status" value="1"/>
</dbReference>
<evidence type="ECO:0000256" key="5">
    <source>
        <dbReference type="ARBA" id="ARBA00022692"/>
    </source>
</evidence>
<dbReference type="InterPro" id="IPR036259">
    <property type="entry name" value="MFS_trans_sf"/>
</dbReference>
<protein>
    <recommendedName>
        <fullName evidence="11">Major facilitator superfamily (MFS) profile domain-containing protein</fullName>
    </recommendedName>
</protein>
<dbReference type="InterPro" id="IPR003663">
    <property type="entry name" value="Sugar/inositol_transpt"/>
</dbReference>
<dbReference type="GO" id="GO:0015293">
    <property type="term" value="F:symporter activity"/>
    <property type="evidence" value="ECO:0007669"/>
    <property type="project" value="UniProtKB-KW"/>
</dbReference>
<dbReference type="SUPFAM" id="SSF103473">
    <property type="entry name" value="MFS general substrate transporter"/>
    <property type="match status" value="1"/>
</dbReference>
<dbReference type="FunFam" id="1.20.1250.20:FF:000002">
    <property type="entry name" value="Sugar transport protein 13"/>
    <property type="match status" value="1"/>
</dbReference>
<evidence type="ECO:0000256" key="6">
    <source>
        <dbReference type="ARBA" id="ARBA00022847"/>
    </source>
</evidence>
<feature type="domain" description="Major facilitator superfamily (MFS) profile" evidence="11">
    <location>
        <begin position="29"/>
        <end position="503"/>
    </location>
</feature>
<dbReference type="PRINTS" id="PR00171">
    <property type="entry name" value="SUGRTRNSPORT"/>
</dbReference>
<dbReference type="GO" id="GO:0015145">
    <property type="term" value="F:monosaccharide transmembrane transporter activity"/>
    <property type="evidence" value="ECO:0007669"/>
    <property type="project" value="InterPro"/>
</dbReference>
<dbReference type="CDD" id="cd17361">
    <property type="entry name" value="MFS_STP"/>
    <property type="match status" value="1"/>
</dbReference>
<name>A0AA38C360_TAXCH</name>
<comment type="subcellular location">
    <subcellularLocation>
        <location evidence="1">Membrane</location>
        <topology evidence="1">Multi-pass membrane protein</topology>
    </subcellularLocation>
</comment>
<feature type="transmembrane region" description="Helical" evidence="10">
    <location>
        <begin position="452"/>
        <end position="472"/>
    </location>
</feature>
<feature type="non-terminal residue" evidence="12">
    <location>
        <position position="512"/>
    </location>
</feature>
<dbReference type="OMA" id="CITIACS"/>
<keyword evidence="8 10" id="KW-0472">Membrane</keyword>
<dbReference type="InterPro" id="IPR020846">
    <property type="entry name" value="MFS_dom"/>
</dbReference>
<feature type="transmembrane region" description="Helical" evidence="10">
    <location>
        <begin position="410"/>
        <end position="431"/>
    </location>
</feature>
<dbReference type="InterPro" id="IPR044778">
    <property type="entry name" value="MFS_STP/MST-like_plant"/>
</dbReference>
<evidence type="ECO:0000256" key="9">
    <source>
        <dbReference type="RuleBase" id="RU003346"/>
    </source>
</evidence>
<keyword evidence="4" id="KW-0762">Sugar transport</keyword>
<keyword evidence="7 10" id="KW-1133">Transmembrane helix</keyword>
<keyword evidence="6" id="KW-0769">Symport</keyword>
<feature type="transmembrane region" description="Helical" evidence="10">
    <location>
        <begin position="312"/>
        <end position="336"/>
    </location>
</feature>
<dbReference type="PROSITE" id="PS50850">
    <property type="entry name" value="MFS"/>
    <property type="match status" value="1"/>
</dbReference>
<comment type="caution">
    <text evidence="12">The sequence shown here is derived from an EMBL/GenBank/DDBJ whole genome shotgun (WGS) entry which is preliminary data.</text>
</comment>
<dbReference type="PROSITE" id="PS00217">
    <property type="entry name" value="SUGAR_TRANSPORT_2"/>
    <property type="match status" value="1"/>
</dbReference>
<accession>A0AA38C360</accession>
<keyword evidence="13" id="KW-1185">Reference proteome</keyword>
<dbReference type="NCBIfam" id="TIGR00879">
    <property type="entry name" value="SP"/>
    <property type="match status" value="1"/>
</dbReference>
<feature type="transmembrane region" description="Helical" evidence="10">
    <location>
        <begin position="197"/>
        <end position="217"/>
    </location>
</feature>
<dbReference type="Pfam" id="PF00083">
    <property type="entry name" value="Sugar_tr"/>
    <property type="match status" value="1"/>
</dbReference>
<evidence type="ECO:0000259" key="11">
    <source>
        <dbReference type="PROSITE" id="PS50850"/>
    </source>
</evidence>
<keyword evidence="3 9" id="KW-0813">Transport</keyword>
<feature type="transmembrane region" description="Helical" evidence="10">
    <location>
        <begin position="377"/>
        <end position="398"/>
    </location>
</feature>
<dbReference type="InterPro" id="IPR045262">
    <property type="entry name" value="STP/PLT_plant"/>
</dbReference>
<feature type="transmembrane region" description="Helical" evidence="10">
    <location>
        <begin position="20"/>
        <end position="40"/>
    </location>
</feature>
<dbReference type="EMBL" id="JAHRHJ020003813">
    <property type="protein sequence ID" value="KAH9289027.1"/>
    <property type="molecule type" value="Genomic_DNA"/>
</dbReference>
<evidence type="ECO:0000256" key="7">
    <source>
        <dbReference type="ARBA" id="ARBA00022989"/>
    </source>
</evidence>